<feature type="non-terminal residue" evidence="1">
    <location>
        <position position="59"/>
    </location>
</feature>
<reference evidence="1 2" key="1">
    <citation type="journal article" date="2018" name="Nat. Ecol. Evol.">
        <title>Shark genomes provide insights into elasmobranch evolution and the origin of vertebrates.</title>
        <authorList>
            <person name="Hara Y"/>
            <person name="Yamaguchi K"/>
            <person name="Onimaru K"/>
            <person name="Kadota M"/>
            <person name="Koyanagi M"/>
            <person name="Keeley SD"/>
            <person name="Tatsumi K"/>
            <person name="Tanaka K"/>
            <person name="Motone F"/>
            <person name="Kageyama Y"/>
            <person name="Nozu R"/>
            <person name="Adachi N"/>
            <person name="Nishimura O"/>
            <person name="Nakagawa R"/>
            <person name="Tanegashima C"/>
            <person name="Kiyatake I"/>
            <person name="Matsumoto R"/>
            <person name="Murakumo K"/>
            <person name="Nishida K"/>
            <person name="Terakita A"/>
            <person name="Kuratani S"/>
            <person name="Sato K"/>
            <person name="Hyodo S Kuraku.S."/>
        </authorList>
    </citation>
    <scope>NUCLEOTIDE SEQUENCE [LARGE SCALE GENOMIC DNA]</scope>
</reference>
<sequence length="59" mass="6621">MPRVISRADTSAAVCAIRAARLSYRAPLHRRGEEDVRLYTSVCRNNGLRISTRNDGLHP</sequence>
<gene>
    <name evidence="1" type="ORF">scyTo_0013709</name>
</gene>
<comment type="caution">
    <text evidence="1">The sequence shown here is derived from an EMBL/GenBank/DDBJ whole genome shotgun (WGS) entry which is preliminary data.</text>
</comment>
<dbReference type="EMBL" id="BFAA01007115">
    <property type="protein sequence ID" value="GCB67490.1"/>
    <property type="molecule type" value="Genomic_DNA"/>
</dbReference>
<protein>
    <submittedName>
        <fullName evidence="1">Uncharacterized protein</fullName>
    </submittedName>
</protein>
<name>A0A401P313_SCYTO</name>
<evidence type="ECO:0000313" key="1">
    <source>
        <dbReference type="EMBL" id="GCB67490.1"/>
    </source>
</evidence>
<keyword evidence="2" id="KW-1185">Reference proteome</keyword>
<dbReference type="AlphaFoldDB" id="A0A401P313"/>
<accession>A0A401P313</accession>
<evidence type="ECO:0000313" key="2">
    <source>
        <dbReference type="Proteomes" id="UP000288216"/>
    </source>
</evidence>
<proteinExistence type="predicted"/>
<dbReference type="Proteomes" id="UP000288216">
    <property type="component" value="Unassembled WGS sequence"/>
</dbReference>
<organism evidence="1 2">
    <name type="scientific">Scyliorhinus torazame</name>
    <name type="common">Cloudy catshark</name>
    <name type="synonym">Catulus torazame</name>
    <dbReference type="NCBI Taxonomy" id="75743"/>
    <lineage>
        <taxon>Eukaryota</taxon>
        <taxon>Metazoa</taxon>
        <taxon>Chordata</taxon>
        <taxon>Craniata</taxon>
        <taxon>Vertebrata</taxon>
        <taxon>Chondrichthyes</taxon>
        <taxon>Elasmobranchii</taxon>
        <taxon>Galeomorphii</taxon>
        <taxon>Galeoidea</taxon>
        <taxon>Carcharhiniformes</taxon>
        <taxon>Scyliorhinidae</taxon>
        <taxon>Scyliorhinus</taxon>
    </lineage>
</organism>